<feature type="chain" id="PRO_5019432910" description="LPXTG cell wall anchor domain-containing protein" evidence="2">
    <location>
        <begin position="18"/>
        <end position="314"/>
    </location>
</feature>
<accession>A0A418Q3J7</accession>
<dbReference type="Proteomes" id="UP000285023">
    <property type="component" value="Unassembled WGS sequence"/>
</dbReference>
<evidence type="ECO:0008006" key="5">
    <source>
        <dbReference type="Google" id="ProtNLM"/>
    </source>
</evidence>
<keyword evidence="4" id="KW-1185">Reference proteome</keyword>
<evidence type="ECO:0000313" key="3">
    <source>
        <dbReference type="EMBL" id="RIX32471.1"/>
    </source>
</evidence>
<dbReference type="RefSeq" id="WP_119532443.1">
    <property type="nucleotide sequence ID" value="NZ_QXTF01000001.1"/>
</dbReference>
<dbReference type="AlphaFoldDB" id="A0A418Q3J7"/>
<feature type="compositionally biased region" description="Low complexity" evidence="1">
    <location>
        <begin position="19"/>
        <end position="39"/>
    </location>
</feature>
<evidence type="ECO:0000313" key="4">
    <source>
        <dbReference type="Proteomes" id="UP000285023"/>
    </source>
</evidence>
<comment type="caution">
    <text evidence="3">The sequence shown here is derived from an EMBL/GenBank/DDBJ whole genome shotgun (WGS) entry which is preliminary data.</text>
</comment>
<organism evidence="3 4">
    <name type="scientific">Sphingomonas edaphi</name>
    <dbReference type="NCBI Taxonomy" id="2315689"/>
    <lineage>
        <taxon>Bacteria</taxon>
        <taxon>Pseudomonadati</taxon>
        <taxon>Pseudomonadota</taxon>
        <taxon>Alphaproteobacteria</taxon>
        <taxon>Sphingomonadales</taxon>
        <taxon>Sphingomonadaceae</taxon>
        <taxon>Sphingomonas</taxon>
    </lineage>
</organism>
<name>A0A418Q3J7_9SPHN</name>
<sequence length="314" mass="32064">MTAIAAVLAATSTPALAQEVTTTEPVVETAPEPVTTTDPLAAQPATAPMSAVESATTEASPAAPAEKPVRKVAAKPVRSTANRPTSSAPTAPVAAAPTAAAPAPAAGAAIEAPLPVEAAIPVAEPIAPTPTEPAGVAANDALENALPIAGAAGLGILALAGAGMAVRRRKRRAEDEGIYGDDEWVGDQPVAYSDPVSSPEPAFARAPEPSPAAVIHGAPVTALPAGFDLSRYGRHVHAAYRGPTPDNPSLSLKNRLRRASFFDQQERRAAQATGQAPKPSAEKPARENRQPNNTEFMLRPAVQPAFKLKPAYQG</sequence>
<keyword evidence="2" id="KW-0732">Signal</keyword>
<feature type="compositionally biased region" description="Low complexity" evidence="1">
    <location>
        <begin position="50"/>
        <end position="66"/>
    </location>
</feature>
<evidence type="ECO:0000256" key="1">
    <source>
        <dbReference type="SAM" id="MobiDB-lite"/>
    </source>
</evidence>
<protein>
    <recommendedName>
        <fullName evidence="5">LPXTG cell wall anchor domain-containing protein</fullName>
    </recommendedName>
</protein>
<feature type="compositionally biased region" description="Basic and acidic residues" evidence="1">
    <location>
        <begin position="280"/>
        <end position="289"/>
    </location>
</feature>
<feature type="region of interest" description="Disordered" evidence="1">
    <location>
        <begin position="10"/>
        <end position="93"/>
    </location>
</feature>
<proteinExistence type="predicted"/>
<feature type="signal peptide" evidence="2">
    <location>
        <begin position="1"/>
        <end position="17"/>
    </location>
</feature>
<gene>
    <name evidence="3" type="ORF">D3M59_05905</name>
</gene>
<feature type="region of interest" description="Disordered" evidence="1">
    <location>
        <begin position="264"/>
        <end position="302"/>
    </location>
</feature>
<reference evidence="3 4" key="1">
    <citation type="submission" date="2018-09" db="EMBL/GenBank/DDBJ databases">
        <title>Sphingomonas sp. DAC4.</title>
        <authorList>
            <person name="Seo T."/>
        </authorList>
    </citation>
    <scope>NUCLEOTIDE SEQUENCE [LARGE SCALE GENOMIC DNA]</scope>
    <source>
        <strain evidence="3 4">DAC4</strain>
    </source>
</reference>
<dbReference type="EMBL" id="QXTF01000001">
    <property type="protein sequence ID" value="RIX32471.1"/>
    <property type="molecule type" value="Genomic_DNA"/>
</dbReference>
<dbReference type="OrthoDB" id="7585973at2"/>
<evidence type="ECO:0000256" key="2">
    <source>
        <dbReference type="SAM" id="SignalP"/>
    </source>
</evidence>